<dbReference type="AlphaFoldDB" id="A0A4S5EQL9"/>
<dbReference type="EMBL" id="SSXH01000199">
    <property type="protein sequence ID" value="THJ74664.1"/>
    <property type="molecule type" value="Genomic_DNA"/>
</dbReference>
<protein>
    <submittedName>
        <fullName evidence="1">Acetoin utilization protein AcuC</fullName>
    </submittedName>
</protein>
<organism evidence="1 2">
    <name type="scientific">Candidatus Frankia alpina</name>
    <dbReference type="NCBI Taxonomy" id="2699483"/>
    <lineage>
        <taxon>Bacteria</taxon>
        <taxon>Bacillati</taxon>
        <taxon>Actinomycetota</taxon>
        <taxon>Actinomycetes</taxon>
        <taxon>Frankiales</taxon>
        <taxon>Frankiaceae</taxon>
        <taxon>Frankia</taxon>
    </lineage>
</organism>
<sequence length="47" mass="5027">MLAWDPAMASYDFGPQHPLHPVRLGLTMDLAASLGVLDAPGLRITIP</sequence>
<accession>A0A4S5EQL9</accession>
<reference evidence="1 2" key="1">
    <citation type="submission" date="2019-04" db="EMBL/GenBank/DDBJ databases">
        <title>Draft genome sequences for three unisolated Alnus-infective Frankia Sp+ strains, AgTrS, AiOr and AvVan, the first sequenced Frankia strains able to sporulate in-planta.</title>
        <authorList>
            <person name="Bethencourt L."/>
            <person name="Vautrin F."/>
            <person name="Taib N."/>
            <person name="Dubost A."/>
            <person name="Castro-Garcia L."/>
            <person name="Imbaud O."/>
            <person name="Abrouk D."/>
            <person name="Fournier P."/>
            <person name="Briolay J."/>
            <person name="Nguyen A."/>
            <person name="Normand P."/>
            <person name="Fernandez M.P."/>
            <person name="Brochier-Armanet C."/>
            <person name="Herrera-Belaroussi A."/>
        </authorList>
    </citation>
    <scope>NUCLEOTIDE SEQUENCE [LARGE SCALE GENOMIC DNA]</scope>
    <source>
        <strain evidence="1 2">AvVan</strain>
    </source>
</reference>
<proteinExistence type="predicted"/>
<gene>
    <name evidence="1" type="ORF">E7Y31_10145</name>
</gene>
<dbReference type="Proteomes" id="UP000305282">
    <property type="component" value="Unassembled WGS sequence"/>
</dbReference>
<name>A0A4S5EQL9_9ACTN</name>
<keyword evidence="2" id="KW-1185">Reference proteome</keyword>
<comment type="caution">
    <text evidence="1">The sequence shown here is derived from an EMBL/GenBank/DDBJ whole genome shotgun (WGS) entry which is preliminary data.</text>
</comment>
<evidence type="ECO:0000313" key="2">
    <source>
        <dbReference type="Proteomes" id="UP000305282"/>
    </source>
</evidence>
<evidence type="ECO:0000313" key="1">
    <source>
        <dbReference type="EMBL" id="THJ74664.1"/>
    </source>
</evidence>
<feature type="non-terminal residue" evidence="1">
    <location>
        <position position="47"/>
    </location>
</feature>